<sequence length="52" mass="6515">MTRRRKTFLKNNNRKLFRLAQGRALRLKRMKQRKTRLWDRHALQFVIQDICC</sequence>
<dbReference type="EMBL" id="UGSP01000001">
    <property type="protein sequence ID" value="SUB24975.1"/>
    <property type="molecule type" value="Genomic_DNA"/>
</dbReference>
<protein>
    <submittedName>
        <fullName evidence="1">Uncharacterized protein</fullName>
    </submittedName>
</protein>
<organism evidence="1 2">
    <name type="scientific">Avibacterium avium</name>
    <name type="common">Pasteurella avium</name>
    <dbReference type="NCBI Taxonomy" id="751"/>
    <lineage>
        <taxon>Bacteria</taxon>
        <taxon>Pseudomonadati</taxon>
        <taxon>Pseudomonadota</taxon>
        <taxon>Gammaproteobacteria</taxon>
        <taxon>Pasteurellales</taxon>
        <taxon>Pasteurellaceae</taxon>
        <taxon>Avibacterium</taxon>
    </lineage>
</organism>
<dbReference type="AlphaFoldDB" id="A0A379AU94"/>
<dbReference type="RefSeq" id="WP_172459087.1">
    <property type="nucleotide sequence ID" value="NZ_JBLOCS010000013.1"/>
</dbReference>
<proteinExistence type="predicted"/>
<keyword evidence="2" id="KW-1185">Reference proteome</keyword>
<dbReference type="Proteomes" id="UP000255098">
    <property type="component" value="Unassembled WGS sequence"/>
</dbReference>
<gene>
    <name evidence="1" type="ORF">NCTC11297_02051</name>
</gene>
<evidence type="ECO:0000313" key="2">
    <source>
        <dbReference type="Proteomes" id="UP000255098"/>
    </source>
</evidence>
<evidence type="ECO:0000313" key="1">
    <source>
        <dbReference type="EMBL" id="SUB24975.1"/>
    </source>
</evidence>
<reference evidence="1 2" key="1">
    <citation type="submission" date="2018-06" db="EMBL/GenBank/DDBJ databases">
        <authorList>
            <consortium name="Pathogen Informatics"/>
            <person name="Doyle S."/>
        </authorList>
    </citation>
    <scope>NUCLEOTIDE SEQUENCE [LARGE SCALE GENOMIC DNA]</scope>
    <source>
        <strain evidence="2">NCTC 11297</strain>
    </source>
</reference>
<dbReference type="GeneID" id="300134325"/>
<accession>A0A379AU94</accession>
<name>A0A379AU94_AVIAV</name>